<dbReference type="Proteomes" id="UP001497744">
    <property type="component" value="Unassembled WGS sequence"/>
</dbReference>
<protein>
    <submittedName>
        <fullName evidence="3">Girdin isoform X1</fullName>
    </submittedName>
</protein>
<feature type="compositionally biased region" description="Basic and acidic residues" evidence="2">
    <location>
        <begin position="326"/>
        <end position="341"/>
    </location>
</feature>
<feature type="region of interest" description="Disordered" evidence="2">
    <location>
        <begin position="971"/>
        <end position="995"/>
    </location>
</feature>
<name>A0AAV4LT03_BABCB</name>
<feature type="coiled-coil region" evidence="1">
    <location>
        <begin position="402"/>
        <end position="450"/>
    </location>
</feature>
<gene>
    <name evidence="3" type="ORF">BcabD6B2_16360</name>
</gene>
<proteinExistence type="predicted"/>
<dbReference type="PANTHER" id="PTHR23159:SF31">
    <property type="entry name" value="CENTROSOME-ASSOCIATED PROTEIN CEP250 ISOFORM X1"/>
    <property type="match status" value="1"/>
</dbReference>
<evidence type="ECO:0000313" key="4">
    <source>
        <dbReference type="Proteomes" id="UP001497744"/>
    </source>
</evidence>
<keyword evidence="1" id="KW-0175">Coiled coil</keyword>
<feature type="coiled-coil region" evidence="1">
    <location>
        <begin position="273"/>
        <end position="300"/>
    </location>
</feature>
<comment type="caution">
    <text evidence="3">The sequence shown here is derived from an EMBL/GenBank/DDBJ whole genome shotgun (WGS) entry which is preliminary data.</text>
</comment>
<sequence length="1378" mass="154601">MNSQPRYRVILHGPSSWKGAMKPPDVEVQVPFIVAFEPQNDLIYMQQGAIELSEVVIDDITCTTQVLSLFFFETREQAAEAQNALTRSLDRLQTVYDVFRNTRVLESLEQAIGSVHIPLETVANRIDVTGDPLESGAVEKGSTTNYEADSYNLRLAITQGLAPVNVEMDLIDDLRRAVARKGALVNRVSVSFYQLDCNRSSSIVPTPATANTPCFIRKSAKSTPRNITRGTTPCARAGKAVVDLYAKRGLVHLPTTWVSAPNNASELLAASPVLKAAVTSQKLERALAQAQEELRSYSHDMYVEVKDVSQEDKASSDNCHNVAQEPEDRRNEQAHGEHGESGIDCSAAPPPFSERLDDVEIDNAVDMALKLFDTWNFDNYEVLNLPEPVIQIPKASSRRHSINSDVDRVKRLEEENKSLVERNSTQMQEISRLQSQIDDFEINLNQQLNAVKLQHQIETFKLNEALKESEKVISNLSSSRSCVESADEQQSAREIRRLSQQIDTVVMEKQDLLSRVQSITEEKDSLTQELGSLKQVLSDYKGMENSINEIRLEQEGQMTVMRNCIAKLQKEKDKVASDLKKCKRENKKLTVAMESAERTEKELKDSVIKLEGDLLVLRGKENELSAANAQIKELRQELKDCRTRLELLTHQRADTDAATQDLRKQLAAAREEVKQKQGELEAECSALSDLKETLKHAESERLCLEGELLDAKSSNEDLRQEKAEALDKYHKEKMQHDSLKREHERKCNKLTAQVEDLSIKLDMMVHNHNQLLDAYAAHRINCSIKSAKHAAKIESTSCLNTGLVKTVLKTKAELARKRCQHRAVTRTLQLPDDATDKQILAELRKPKTQDSLTKQKINNYDRLKAAFTKLKGEKEEQDRLLEAKTTAQNNHVLRQNRLHEENRRLTFALNVERERVAALEAETKRQVQTVLSRSNEEKRLLYAKQCELMMQTEGMKDEIGVLKQQMTMLHSELSEGEGRAPAKSSKSGSVDPAASVNDKLLNMPNVFWLDGPVDRVRCRVSETTFDDGRSVDSERRHFLVRSIFSKSPSAYKDTKASLYSRKATLAKLKARQERSDEQLDSIHDDSSVKHKHPCAGRGDCCVHCHHHTCAIQWLTDEFAGLLGRLISPQRIRHKWVTTQGRPTGRTRTLQPHCKWSSGSFGEPRKLADVALLGGELLQGNGLAEPTVNRRLPLGLDQAHSAYAEVDLVLRVVVQRVHVRGTLLAQLLYAPGLGHLLLSPLDVGEIHGHEPRHDPRGAVVVLRLPHDAHRAAQHQVPVLRQHAATGEVSSQLQRTNHVGVTQTLTFSLDQHGRDVAAATVDIDAGSVANQQHAVPQRLSEFSGGVDKGTARDVLVPRVHYSLHVLVGKKRVEVARRLGF</sequence>
<feature type="region of interest" description="Disordered" evidence="2">
    <location>
        <begin position="308"/>
        <end position="354"/>
    </location>
</feature>
<dbReference type="RefSeq" id="XP_067714270.1">
    <property type="nucleotide sequence ID" value="XM_067858169.1"/>
</dbReference>
<feature type="coiled-coil region" evidence="1">
    <location>
        <begin position="509"/>
        <end position="760"/>
    </location>
</feature>
<evidence type="ECO:0000313" key="3">
    <source>
        <dbReference type="EMBL" id="GIX62201.1"/>
    </source>
</evidence>
<evidence type="ECO:0000256" key="2">
    <source>
        <dbReference type="SAM" id="MobiDB-lite"/>
    </source>
</evidence>
<accession>A0AAV4LT03</accession>
<dbReference type="Gene3D" id="1.10.287.1490">
    <property type="match status" value="1"/>
</dbReference>
<organism evidence="3 4">
    <name type="scientific">Babesia caballi</name>
    <dbReference type="NCBI Taxonomy" id="5871"/>
    <lineage>
        <taxon>Eukaryota</taxon>
        <taxon>Sar</taxon>
        <taxon>Alveolata</taxon>
        <taxon>Apicomplexa</taxon>
        <taxon>Aconoidasida</taxon>
        <taxon>Piroplasmida</taxon>
        <taxon>Babesiidae</taxon>
        <taxon>Babesia</taxon>
    </lineage>
</organism>
<dbReference type="PANTHER" id="PTHR23159">
    <property type="entry name" value="CENTROSOMAL PROTEIN 2"/>
    <property type="match status" value="1"/>
</dbReference>
<dbReference type="GeneID" id="94193682"/>
<dbReference type="EMBL" id="BPLF01000001">
    <property type="protein sequence ID" value="GIX62201.1"/>
    <property type="molecule type" value="Genomic_DNA"/>
</dbReference>
<reference evidence="3 4" key="1">
    <citation type="submission" date="2021-06" db="EMBL/GenBank/DDBJ databases">
        <title>Genome sequence of Babesia caballi.</title>
        <authorList>
            <person name="Yamagishi J."/>
            <person name="Kidaka T."/>
            <person name="Ochi A."/>
        </authorList>
    </citation>
    <scope>NUCLEOTIDE SEQUENCE [LARGE SCALE GENOMIC DNA]</scope>
    <source>
        <strain evidence="3">USDA-D6B2</strain>
    </source>
</reference>
<keyword evidence="4" id="KW-1185">Reference proteome</keyword>
<evidence type="ECO:0000256" key="1">
    <source>
        <dbReference type="SAM" id="Coils"/>
    </source>
</evidence>